<gene>
    <name evidence="1" type="ORF">M407DRAFT_243701</name>
</gene>
<dbReference type="OrthoDB" id="3243202at2759"/>
<dbReference type="AlphaFoldDB" id="A0A0C3QI82"/>
<accession>A0A0C3QI82</accession>
<name>A0A0C3QI82_9AGAM</name>
<evidence type="ECO:0000313" key="1">
    <source>
        <dbReference type="EMBL" id="KIO26481.1"/>
    </source>
</evidence>
<reference evidence="1 2" key="1">
    <citation type="submission" date="2014-04" db="EMBL/GenBank/DDBJ databases">
        <authorList>
            <consortium name="DOE Joint Genome Institute"/>
            <person name="Kuo A."/>
            <person name="Girlanda M."/>
            <person name="Perotto S."/>
            <person name="Kohler A."/>
            <person name="Nagy L.G."/>
            <person name="Floudas D."/>
            <person name="Copeland A."/>
            <person name="Barry K.W."/>
            <person name="Cichocki N."/>
            <person name="Veneault-Fourrey C."/>
            <person name="LaButti K."/>
            <person name="Lindquist E.A."/>
            <person name="Lipzen A."/>
            <person name="Lundell T."/>
            <person name="Morin E."/>
            <person name="Murat C."/>
            <person name="Sun H."/>
            <person name="Tunlid A."/>
            <person name="Henrissat B."/>
            <person name="Grigoriev I.V."/>
            <person name="Hibbett D.S."/>
            <person name="Martin F."/>
            <person name="Nordberg H.P."/>
            <person name="Cantor M.N."/>
            <person name="Hua S.X."/>
        </authorList>
    </citation>
    <scope>NUCLEOTIDE SEQUENCE [LARGE SCALE GENOMIC DNA]</scope>
    <source>
        <strain evidence="1 2">MUT 4182</strain>
    </source>
</reference>
<evidence type="ECO:0000313" key="2">
    <source>
        <dbReference type="Proteomes" id="UP000054248"/>
    </source>
</evidence>
<protein>
    <submittedName>
        <fullName evidence="1">Uncharacterized protein</fullName>
    </submittedName>
</protein>
<dbReference type="Proteomes" id="UP000054248">
    <property type="component" value="Unassembled WGS sequence"/>
</dbReference>
<proteinExistence type="predicted"/>
<dbReference type="EMBL" id="KN823023">
    <property type="protein sequence ID" value="KIO26481.1"/>
    <property type="molecule type" value="Genomic_DNA"/>
</dbReference>
<keyword evidence="2" id="KW-1185">Reference proteome</keyword>
<sequence>MTNAAEGTMLASSRLEGPAPVSKVLEEVTGDSNLSLVVREAIGNAGQQGVEEVVEKTAGEMAG</sequence>
<dbReference type="HOGENOM" id="CLU_2887508_0_0_1"/>
<reference evidence="2" key="2">
    <citation type="submission" date="2015-01" db="EMBL/GenBank/DDBJ databases">
        <title>Evolutionary Origins and Diversification of the Mycorrhizal Mutualists.</title>
        <authorList>
            <consortium name="DOE Joint Genome Institute"/>
            <consortium name="Mycorrhizal Genomics Consortium"/>
            <person name="Kohler A."/>
            <person name="Kuo A."/>
            <person name="Nagy L.G."/>
            <person name="Floudas D."/>
            <person name="Copeland A."/>
            <person name="Barry K.W."/>
            <person name="Cichocki N."/>
            <person name="Veneault-Fourrey C."/>
            <person name="LaButti K."/>
            <person name="Lindquist E.A."/>
            <person name="Lipzen A."/>
            <person name="Lundell T."/>
            <person name="Morin E."/>
            <person name="Murat C."/>
            <person name="Riley R."/>
            <person name="Ohm R."/>
            <person name="Sun H."/>
            <person name="Tunlid A."/>
            <person name="Henrissat B."/>
            <person name="Grigoriev I.V."/>
            <person name="Hibbett D.S."/>
            <person name="Martin F."/>
        </authorList>
    </citation>
    <scope>NUCLEOTIDE SEQUENCE [LARGE SCALE GENOMIC DNA]</scope>
    <source>
        <strain evidence="2">MUT 4182</strain>
    </source>
</reference>
<organism evidence="1 2">
    <name type="scientific">Tulasnella calospora MUT 4182</name>
    <dbReference type="NCBI Taxonomy" id="1051891"/>
    <lineage>
        <taxon>Eukaryota</taxon>
        <taxon>Fungi</taxon>
        <taxon>Dikarya</taxon>
        <taxon>Basidiomycota</taxon>
        <taxon>Agaricomycotina</taxon>
        <taxon>Agaricomycetes</taxon>
        <taxon>Cantharellales</taxon>
        <taxon>Tulasnellaceae</taxon>
        <taxon>Tulasnella</taxon>
    </lineage>
</organism>